<keyword evidence="2 5" id="KW-0812">Transmembrane</keyword>
<dbReference type="AlphaFoldDB" id="A0A0A8LC30"/>
<feature type="transmembrane region" description="Helical" evidence="5">
    <location>
        <begin position="145"/>
        <end position="162"/>
    </location>
</feature>
<evidence type="ECO:0000256" key="1">
    <source>
        <dbReference type="ARBA" id="ARBA00004141"/>
    </source>
</evidence>
<feature type="transmembrane region" description="Helical" evidence="5">
    <location>
        <begin position="51"/>
        <end position="70"/>
    </location>
</feature>
<dbReference type="PANTHER" id="PTHR11132">
    <property type="entry name" value="SOLUTE CARRIER FAMILY 35"/>
    <property type="match status" value="1"/>
</dbReference>
<evidence type="ECO:0000313" key="7">
    <source>
        <dbReference type="EMBL" id="CDO95720.1"/>
    </source>
</evidence>
<reference evidence="7 8" key="1">
    <citation type="submission" date="2014-03" db="EMBL/GenBank/DDBJ databases">
        <title>The genome of Kluyveromyces dobzhanskii.</title>
        <authorList>
            <person name="Nystedt B."/>
            <person name="Astrom S."/>
        </authorList>
    </citation>
    <scope>NUCLEOTIDE SEQUENCE [LARGE SCALE GENOMIC DNA]</scope>
    <source>
        <strain evidence="7 8">CBS 2104</strain>
    </source>
</reference>
<dbReference type="GO" id="GO:0016020">
    <property type="term" value="C:membrane"/>
    <property type="evidence" value="ECO:0007669"/>
    <property type="project" value="UniProtKB-SubCell"/>
</dbReference>
<dbReference type="OrthoDB" id="1588579at2759"/>
<dbReference type="EMBL" id="CCBQ010000045">
    <property type="protein sequence ID" value="CDO95720.1"/>
    <property type="molecule type" value="Genomic_DNA"/>
</dbReference>
<evidence type="ECO:0000256" key="2">
    <source>
        <dbReference type="ARBA" id="ARBA00022692"/>
    </source>
</evidence>
<dbReference type="Proteomes" id="UP000031516">
    <property type="component" value="Unassembled WGS sequence"/>
</dbReference>
<organism evidence="7 8">
    <name type="scientific">Kluyveromyces dobzhanskii CBS 2104</name>
    <dbReference type="NCBI Taxonomy" id="1427455"/>
    <lineage>
        <taxon>Eukaryota</taxon>
        <taxon>Fungi</taxon>
        <taxon>Dikarya</taxon>
        <taxon>Ascomycota</taxon>
        <taxon>Saccharomycotina</taxon>
        <taxon>Saccharomycetes</taxon>
        <taxon>Saccharomycetales</taxon>
        <taxon>Saccharomycetaceae</taxon>
        <taxon>Kluyveromyces</taxon>
    </lineage>
</organism>
<feature type="transmembrane region" description="Helical" evidence="5">
    <location>
        <begin position="82"/>
        <end position="104"/>
    </location>
</feature>
<sequence length="260" mass="29401">MGIFQFAGHITSHKSTFLIPVSLVHSVKALSPIATVCYYRFAKGRQYNNMTYYTLLPLILGVIMTCWSSQSNKNKLTEIDSVTFFMGLTFAFISMMIFVTQNIFAKKILTVKSNDVLPCKTKSQLDLSQIRKEEQLPMQLDKITILFYCSCVGFVLTFPIFASNELFSSSKSVSKDLSIGVIILVFIHGFVHFFQAMLAFQLIGMLSPVTYSIANIMKRIMIIVVALIWESNLSINQLFGLILTISGLYGYDKWGNKRIN</sequence>
<gene>
    <name evidence="7" type="ORF">KLDO_g3951</name>
</gene>
<evidence type="ECO:0000313" key="8">
    <source>
        <dbReference type="Proteomes" id="UP000031516"/>
    </source>
</evidence>
<accession>A0A0A8LC30</accession>
<protein>
    <submittedName>
        <fullName evidence="7">WGS project CCBQ000000000 data, contig 00015</fullName>
    </submittedName>
</protein>
<dbReference type="InterPro" id="IPR004853">
    <property type="entry name" value="Sugar_P_trans_dom"/>
</dbReference>
<evidence type="ECO:0000259" key="6">
    <source>
        <dbReference type="Pfam" id="PF03151"/>
    </source>
</evidence>
<evidence type="ECO:0000256" key="5">
    <source>
        <dbReference type="SAM" id="Phobius"/>
    </source>
</evidence>
<dbReference type="Pfam" id="PF03151">
    <property type="entry name" value="TPT"/>
    <property type="match status" value="1"/>
</dbReference>
<proteinExistence type="predicted"/>
<feature type="transmembrane region" description="Helical" evidence="5">
    <location>
        <begin position="177"/>
        <end position="200"/>
    </location>
</feature>
<keyword evidence="8" id="KW-1185">Reference proteome</keyword>
<name>A0A0A8LC30_9SACH</name>
<evidence type="ECO:0000256" key="4">
    <source>
        <dbReference type="ARBA" id="ARBA00023136"/>
    </source>
</evidence>
<evidence type="ECO:0000256" key="3">
    <source>
        <dbReference type="ARBA" id="ARBA00022989"/>
    </source>
</evidence>
<feature type="transmembrane region" description="Helical" evidence="5">
    <location>
        <begin position="17"/>
        <end position="39"/>
    </location>
</feature>
<feature type="domain" description="Sugar phosphate transporter" evidence="6">
    <location>
        <begin position="2"/>
        <end position="251"/>
    </location>
</feature>
<keyword evidence="4 5" id="KW-0472">Membrane</keyword>
<comment type="subcellular location">
    <subcellularLocation>
        <location evidence="1">Membrane</location>
        <topology evidence="1">Multi-pass membrane protein</topology>
    </subcellularLocation>
</comment>
<keyword evidence="3 5" id="KW-1133">Transmembrane helix</keyword>
<comment type="caution">
    <text evidence="7">The sequence shown here is derived from an EMBL/GenBank/DDBJ whole genome shotgun (WGS) entry which is preliminary data.</text>
</comment>
<dbReference type="InterPro" id="IPR050186">
    <property type="entry name" value="TPT_transporter"/>
</dbReference>